<evidence type="ECO:0000313" key="5">
    <source>
        <dbReference type="Proteomes" id="UP000887159"/>
    </source>
</evidence>
<organism evidence="4 5">
    <name type="scientific">Trichonephila clavipes</name>
    <name type="common">Golden silk orbweaver</name>
    <name type="synonym">Nephila clavipes</name>
    <dbReference type="NCBI Taxonomy" id="2585209"/>
    <lineage>
        <taxon>Eukaryota</taxon>
        <taxon>Metazoa</taxon>
        <taxon>Ecdysozoa</taxon>
        <taxon>Arthropoda</taxon>
        <taxon>Chelicerata</taxon>
        <taxon>Arachnida</taxon>
        <taxon>Araneae</taxon>
        <taxon>Araneomorphae</taxon>
        <taxon>Entelegynae</taxon>
        <taxon>Araneoidea</taxon>
        <taxon>Nephilidae</taxon>
        <taxon>Trichonephila</taxon>
    </lineage>
</organism>
<keyword evidence="1" id="KW-0479">Metal-binding</keyword>
<dbReference type="PROSITE" id="PS50158">
    <property type="entry name" value="ZF_CCHC"/>
    <property type="match status" value="1"/>
</dbReference>
<keyword evidence="1" id="KW-0862">Zinc</keyword>
<keyword evidence="1" id="KW-0863">Zinc-finger</keyword>
<evidence type="ECO:0000313" key="4">
    <source>
        <dbReference type="EMBL" id="GFY12883.1"/>
    </source>
</evidence>
<comment type="caution">
    <text evidence="4">The sequence shown here is derived from an EMBL/GenBank/DDBJ whole genome shotgun (WGS) entry which is preliminary data.</text>
</comment>
<feature type="coiled-coil region" evidence="2">
    <location>
        <begin position="37"/>
        <end position="80"/>
    </location>
</feature>
<accession>A0A8X6SK25</accession>
<keyword evidence="2" id="KW-0175">Coiled coil</keyword>
<dbReference type="InterPro" id="IPR001878">
    <property type="entry name" value="Znf_CCHC"/>
</dbReference>
<reference evidence="4" key="1">
    <citation type="submission" date="2020-08" db="EMBL/GenBank/DDBJ databases">
        <title>Multicomponent nature underlies the extraordinary mechanical properties of spider dragline silk.</title>
        <authorList>
            <person name="Kono N."/>
            <person name="Nakamura H."/>
            <person name="Mori M."/>
            <person name="Yoshida Y."/>
            <person name="Ohtoshi R."/>
            <person name="Malay A.D."/>
            <person name="Moran D.A.P."/>
            <person name="Tomita M."/>
            <person name="Numata K."/>
            <person name="Arakawa K."/>
        </authorList>
    </citation>
    <scope>NUCLEOTIDE SEQUENCE</scope>
</reference>
<dbReference type="AlphaFoldDB" id="A0A8X6SK25"/>
<dbReference type="GO" id="GO:0003676">
    <property type="term" value="F:nucleic acid binding"/>
    <property type="evidence" value="ECO:0007669"/>
    <property type="project" value="InterPro"/>
</dbReference>
<evidence type="ECO:0000256" key="2">
    <source>
        <dbReference type="SAM" id="Coils"/>
    </source>
</evidence>
<dbReference type="GO" id="GO:0008270">
    <property type="term" value="F:zinc ion binding"/>
    <property type="evidence" value="ECO:0007669"/>
    <property type="project" value="UniProtKB-KW"/>
</dbReference>
<sequence length="379" mass="43506">MKIAVLSKLITIHPDYDKSFSRNQLTIIVEYIKLLEQQELVRKQQEFEKEMERLDHEFQLEKLRLENERLKRLTSTSEAKPQAKRVSIEKRHWVSALMPSKINQLMTRKAEEKFDDYDYIKGLLLKCFKLSAEIFRQKFVKHQRNPAQSWHDFVFEITGYFEEWPGGDLADKLDEYESVKINVKGAHSNGTRYRLTKNKFASDNKGASLQPKDASFFRKIKLPIESNTGTSRGFKPKCFICENVGHLAQRCPKNTKKTSPRNARIPISIPINTRNGIDDLQLVDIKCGQTSIKALIDTGAQILVLRKDLIGKGCGEGEGTIRIILAFHEKEIAVLKIFNFKIDNGKHGSVPIICTVSKKLINDMLINATAYEILLENVQ</sequence>
<keyword evidence="5" id="KW-1185">Reference proteome</keyword>
<dbReference type="GO" id="GO:0004190">
    <property type="term" value="F:aspartic-type endopeptidase activity"/>
    <property type="evidence" value="ECO:0007669"/>
    <property type="project" value="InterPro"/>
</dbReference>
<gene>
    <name evidence="4" type="primary">X975_19749</name>
    <name evidence="4" type="ORF">TNCV_3074431</name>
</gene>
<proteinExistence type="predicted"/>
<protein>
    <submittedName>
        <fullName evidence="4">Retrovirus-related Pol polyprotein from transposon opus</fullName>
    </submittedName>
</protein>
<dbReference type="PROSITE" id="PS00141">
    <property type="entry name" value="ASP_PROTEASE"/>
    <property type="match status" value="1"/>
</dbReference>
<dbReference type="Gene3D" id="4.10.60.10">
    <property type="entry name" value="Zinc finger, CCHC-type"/>
    <property type="match status" value="1"/>
</dbReference>
<dbReference type="PANTHER" id="PTHR46888:SF1">
    <property type="entry name" value="RIBONUCLEASE H"/>
    <property type="match status" value="1"/>
</dbReference>
<evidence type="ECO:0000256" key="1">
    <source>
        <dbReference type="PROSITE-ProRule" id="PRU00047"/>
    </source>
</evidence>
<dbReference type="Proteomes" id="UP000887159">
    <property type="component" value="Unassembled WGS sequence"/>
</dbReference>
<name>A0A8X6SK25_TRICX</name>
<dbReference type="PANTHER" id="PTHR46888">
    <property type="entry name" value="ZINC KNUCKLE DOMAINCONTAINING PROTEIN-RELATED"/>
    <property type="match status" value="1"/>
</dbReference>
<evidence type="ECO:0000259" key="3">
    <source>
        <dbReference type="PROSITE" id="PS50158"/>
    </source>
</evidence>
<dbReference type="SUPFAM" id="SSF57756">
    <property type="entry name" value="Retrovirus zinc finger-like domains"/>
    <property type="match status" value="1"/>
</dbReference>
<dbReference type="InterPro" id="IPR036875">
    <property type="entry name" value="Znf_CCHC_sf"/>
</dbReference>
<feature type="domain" description="CCHC-type" evidence="3">
    <location>
        <begin position="237"/>
        <end position="253"/>
    </location>
</feature>
<dbReference type="EMBL" id="BMAU01021318">
    <property type="protein sequence ID" value="GFY12883.1"/>
    <property type="molecule type" value="Genomic_DNA"/>
</dbReference>
<dbReference type="InterPro" id="IPR001969">
    <property type="entry name" value="Aspartic_peptidase_AS"/>
</dbReference>
<dbReference type="GO" id="GO:0006508">
    <property type="term" value="P:proteolysis"/>
    <property type="evidence" value="ECO:0007669"/>
    <property type="project" value="InterPro"/>
</dbReference>